<dbReference type="EMBL" id="AZHC01000025">
    <property type="protein sequence ID" value="OAA38567.1"/>
    <property type="molecule type" value="Genomic_DNA"/>
</dbReference>
<gene>
    <name evidence="4" type="ORF">NOR_06595</name>
</gene>
<dbReference type="OrthoDB" id="2253354at2759"/>
<evidence type="ECO:0000313" key="5">
    <source>
        <dbReference type="Proteomes" id="UP000243498"/>
    </source>
</evidence>
<reference evidence="4 5" key="1">
    <citation type="journal article" date="2016" name="Genome Biol. Evol.">
        <title>Divergent and convergent evolution of fungal pathogenicity.</title>
        <authorList>
            <person name="Shang Y."/>
            <person name="Xiao G."/>
            <person name="Zheng P."/>
            <person name="Cen K."/>
            <person name="Zhan S."/>
            <person name="Wang C."/>
        </authorList>
    </citation>
    <scope>NUCLEOTIDE SEQUENCE [LARGE SCALE GENOMIC DNA]</scope>
    <source>
        <strain evidence="4 5">RCEF 4871</strain>
    </source>
</reference>
<feature type="region of interest" description="Disordered" evidence="2">
    <location>
        <begin position="151"/>
        <end position="208"/>
    </location>
</feature>
<keyword evidence="3" id="KW-0472">Membrane</keyword>
<evidence type="ECO:0000313" key="4">
    <source>
        <dbReference type="EMBL" id="OAA38567.1"/>
    </source>
</evidence>
<accession>A0A167A5C4</accession>
<evidence type="ECO:0000256" key="1">
    <source>
        <dbReference type="SAM" id="Coils"/>
    </source>
</evidence>
<keyword evidence="5" id="KW-1185">Reference proteome</keyword>
<keyword evidence="3" id="KW-0812">Transmembrane</keyword>
<dbReference type="OMA" id="KEHEWED"/>
<feature type="compositionally biased region" description="Polar residues" evidence="2">
    <location>
        <begin position="185"/>
        <end position="208"/>
    </location>
</feature>
<feature type="coiled-coil region" evidence="1">
    <location>
        <begin position="101"/>
        <end position="128"/>
    </location>
</feature>
<evidence type="ECO:0000256" key="2">
    <source>
        <dbReference type="SAM" id="MobiDB-lite"/>
    </source>
</evidence>
<evidence type="ECO:0000256" key="3">
    <source>
        <dbReference type="SAM" id="Phobius"/>
    </source>
</evidence>
<dbReference type="InterPro" id="IPR035213">
    <property type="entry name" value="DUF5321"/>
</dbReference>
<proteinExistence type="predicted"/>
<sequence>MSIQRLPAGIVGLSRSALAPRIPAPRSPAIRWFSTGPATVVDTGFWRALIPKPLRRENRKGIKESKTKGWNPATFFIVMFLFIGSMSIQMIALRNQSARYNRQSTVRIAKLQEALRKLQNNEEVNLDKLLGNTEESQKDVDWEEMLKAIEENDESQKANQAAKSRQIEAPTMTMTSKTLERESNVDNQPVKTDTQPSKPESASLGNFF</sequence>
<dbReference type="Pfam" id="PF17254">
    <property type="entry name" value="DUF5321"/>
    <property type="match status" value="1"/>
</dbReference>
<dbReference type="AlphaFoldDB" id="A0A167A5C4"/>
<comment type="caution">
    <text evidence="4">The sequence shown here is derived from an EMBL/GenBank/DDBJ whole genome shotgun (WGS) entry which is preliminary data.</text>
</comment>
<name>A0A167A5C4_METRR</name>
<keyword evidence="3" id="KW-1133">Transmembrane helix</keyword>
<dbReference type="Proteomes" id="UP000243498">
    <property type="component" value="Unassembled WGS sequence"/>
</dbReference>
<feature type="transmembrane region" description="Helical" evidence="3">
    <location>
        <begin position="73"/>
        <end position="93"/>
    </location>
</feature>
<organism evidence="4 5">
    <name type="scientific">Metarhizium rileyi (strain RCEF 4871)</name>
    <name type="common">Nomuraea rileyi</name>
    <dbReference type="NCBI Taxonomy" id="1649241"/>
    <lineage>
        <taxon>Eukaryota</taxon>
        <taxon>Fungi</taxon>
        <taxon>Dikarya</taxon>
        <taxon>Ascomycota</taxon>
        <taxon>Pezizomycotina</taxon>
        <taxon>Sordariomycetes</taxon>
        <taxon>Hypocreomycetidae</taxon>
        <taxon>Hypocreales</taxon>
        <taxon>Clavicipitaceae</taxon>
        <taxon>Metarhizium</taxon>
    </lineage>
</organism>
<protein>
    <submittedName>
        <fullName evidence="4">Uncharacterized protein</fullName>
    </submittedName>
</protein>
<keyword evidence="1" id="KW-0175">Coiled coil</keyword>